<dbReference type="OrthoDB" id="6161955at2759"/>
<keyword evidence="3" id="KW-0805">Transcription regulation</keyword>
<feature type="compositionally biased region" description="Polar residues" evidence="8">
    <location>
        <begin position="160"/>
        <end position="181"/>
    </location>
</feature>
<evidence type="ECO:0000256" key="2">
    <source>
        <dbReference type="ARBA" id="ARBA00006079"/>
    </source>
</evidence>
<proteinExistence type="inferred from homology"/>
<dbReference type="Pfam" id="PF07716">
    <property type="entry name" value="bZIP_2"/>
    <property type="match status" value="1"/>
</dbReference>
<organism evidence="10 11">
    <name type="scientific">Mizuhopecten yessoensis</name>
    <name type="common">Japanese scallop</name>
    <name type="synonym">Patinopecten yessoensis</name>
    <dbReference type="NCBI Taxonomy" id="6573"/>
    <lineage>
        <taxon>Eukaryota</taxon>
        <taxon>Metazoa</taxon>
        <taxon>Spiralia</taxon>
        <taxon>Lophotrochozoa</taxon>
        <taxon>Mollusca</taxon>
        <taxon>Bivalvia</taxon>
        <taxon>Autobranchia</taxon>
        <taxon>Pteriomorphia</taxon>
        <taxon>Pectinida</taxon>
        <taxon>Pectinoidea</taxon>
        <taxon>Pectinidae</taxon>
        <taxon>Mizuhopecten</taxon>
    </lineage>
</organism>
<evidence type="ECO:0000256" key="3">
    <source>
        <dbReference type="ARBA" id="ARBA00023015"/>
    </source>
</evidence>
<dbReference type="STRING" id="6573.A0A210QFF7"/>
<dbReference type="PANTHER" id="PTHR11988">
    <property type="entry name" value="THYROTROPH EMBRYONIC FACTOR RELATED"/>
    <property type="match status" value="1"/>
</dbReference>
<evidence type="ECO:0000256" key="6">
    <source>
        <dbReference type="ARBA" id="ARBA00023242"/>
    </source>
</evidence>
<keyword evidence="6" id="KW-0539">Nucleus</keyword>
<gene>
    <name evidence="10" type="ORF">KP79_PYT10325</name>
</gene>
<keyword evidence="4" id="KW-0238">DNA-binding</keyword>
<feature type="region of interest" description="Disordered" evidence="8">
    <location>
        <begin position="285"/>
        <end position="310"/>
    </location>
</feature>
<evidence type="ECO:0000256" key="7">
    <source>
        <dbReference type="SAM" id="Coils"/>
    </source>
</evidence>
<comment type="subcellular location">
    <subcellularLocation>
        <location evidence="1">Nucleus</location>
    </subcellularLocation>
</comment>
<feature type="compositionally biased region" description="Gly residues" evidence="8">
    <location>
        <begin position="188"/>
        <end position="199"/>
    </location>
</feature>
<dbReference type="EMBL" id="NEDP02003892">
    <property type="protein sequence ID" value="OWF47439.1"/>
    <property type="molecule type" value="Genomic_DNA"/>
</dbReference>
<feature type="domain" description="BZIP" evidence="9">
    <location>
        <begin position="287"/>
        <end position="341"/>
    </location>
</feature>
<dbReference type="Proteomes" id="UP000242188">
    <property type="component" value="Unassembled WGS sequence"/>
</dbReference>
<reference evidence="10 11" key="1">
    <citation type="journal article" date="2017" name="Nat. Ecol. Evol.">
        <title>Scallop genome provides insights into evolution of bilaterian karyotype and development.</title>
        <authorList>
            <person name="Wang S."/>
            <person name="Zhang J."/>
            <person name="Jiao W."/>
            <person name="Li J."/>
            <person name="Xun X."/>
            <person name="Sun Y."/>
            <person name="Guo X."/>
            <person name="Huan P."/>
            <person name="Dong B."/>
            <person name="Zhang L."/>
            <person name="Hu X."/>
            <person name="Sun X."/>
            <person name="Wang J."/>
            <person name="Zhao C."/>
            <person name="Wang Y."/>
            <person name="Wang D."/>
            <person name="Huang X."/>
            <person name="Wang R."/>
            <person name="Lv J."/>
            <person name="Li Y."/>
            <person name="Zhang Z."/>
            <person name="Liu B."/>
            <person name="Lu W."/>
            <person name="Hui Y."/>
            <person name="Liang J."/>
            <person name="Zhou Z."/>
            <person name="Hou R."/>
            <person name="Li X."/>
            <person name="Liu Y."/>
            <person name="Li H."/>
            <person name="Ning X."/>
            <person name="Lin Y."/>
            <person name="Zhao L."/>
            <person name="Xing Q."/>
            <person name="Dou J."/>
            <person name="Li Y."/>
            <person name="Mao J."/>
            <person name="Guo H."/>
            <person name="Dou H."/>
            <person name="Li T."/>
            <person name="Mu C."/>
            <person name="Jiang W."/>
            <person name="Fu Q."/>
            <person name="Fu X."/>
            <person name="Miao Y."/>
            <person name="Liu J."/>
            <person name="Yu Q."/>
            <person name="Li R."/>
            <person name="Liao H."/>
            <person name="Li X."/>
            <person name="Kong Y."/>
            <person name="Jiang Z."/>
            <person name="Chourrout D."/>
            <person name="Li R."/>
            <person name="Bao Z."/>
        </authorList>
    </citation>
    <scope>NUCLEOTIDE SEQUENCE [LARGE SCALE GENOMIC DNA]</scope>
    <source>
        <strain evidence="10 11">PY_sf001</strain>
    </source>
</reference>
<name>A0A210QFF7_MIZYE</name>
<comment type="similarity">
    <text evidence="2">Belongs to the bZIP family. NFIL3 subfamily.</text>
</comment>
<evidence type="ECO:0000259" key="9">
    <source>
        <dbReference type="PROSITE" id="PS50217"/>
    </source>
</evidence>
<dbReference type="SMART" id="SM00338">
    <property type="entry name" value="BRLZ"/>
    <property type="match status" value="1"/>
</dbReference>
<dbReference type="PROSITE" id="PS50217">
    <property type="entry name" value="BZIP"/>
    <property type="match status" value="1"/>
</dbReference>
<feature type="coiled-coil region" evidence="7">
    <location>
        <begin position="319"/>
        <end position="346"/>
    </location>
</feature>
<dbReference type="PANTHER" id="PTHR11988:SF27">
    <property type="entry name" value="GH27708P"/>
    <property type="match status" value="1"/>
</dbReference>
<sequence length="355" mass="39247">MSATQFEDNTSISKLMAGALLMDNECNELPFTWPDNAVTSSSSVKNERETNNFPPNVDCWQMQNHTSAFSNNYPYIPQQNNGYGPVQHNGSLNTTTTNGDQVQGQNGLVSGSSALKPVQDQYRHKYGTYGNEKYPDFNIAVKAETCDTSKWSQCAVNSTPNFNQSRNVHGSAQGEQFSPKSFKSLDNGVGGGSIGGKQTPGGSSTDLSGKKRTFELVESDDSDSKTSGTDGSQSGGNGSRPDLQCYCAPVDINVNQMITSGVTVAGYKPRKVICKRKKACVPTDQKDNGYWEKRKKNNDSARRSREAKKEKERNFYKRALELEYENHCLKERIAFLERKLELSMQQNPNFSCPDA</sequence>
<dbReference type="GO" id="GO:0000978">
    <property type="term" value="F:RNA polymerase II cis-regulatory region sequence-specific DNA binding"/>
    <property type="evidence" value="ECO:0007669"/>
    <property type="project" value="TreeGrafter"/>
</dbReference>
<evidence type="ECO:0000256" key="4">
    <source>
        <dbReference type="ARBA" id="ARBA00023125"/>
    </source>
</evidence>
<keyword evidence="7" id="KW-0175">Coiled coil</keyword>
<dbReference type="InterPro" id="IPR040223">
    <property type="entry name" value="PAR_bZIP"/>
</dbReference>
<dbReference type="GO" id="GO:0000981">
    <property type="term" value="F:DNA-binding transcription factor activity, RNA polymerase II-specific"/>
    <property type="evidence" value="ECO:0007669"/>
    <property type="project" value="TreeGrafter"/>
</dbReference>
<dbReference type="FunFam" id="1.20.5.170:FF:000025">
    <property type="entry name" value="nuclear factor interleukin-3-regulated protein-like"/>
    <property type="match status" value="1"/>
</dbReference>
<protein>
    <submittedName>
        <fullName evidence="10">Transcription factor VBP</fullName>
    </submittedName>
</protein>
<accession>A0A210QFF7</accession>
<evidence type="ECO:0000313" key="11">
    <source>
        <dbReference type="Proteomes" id="UP000242188"/>
    </source>
</evidence>
<dbReference type="Gene3D" id="1.20.5.170">
    <property type="match status" value="1"/>
</dbReference>
<dbReference type="CDD" id="cd14695">
    <property type="entry name" value="bZIP_HLF"/>
    <property type="match status" value="1"/>
</dbReference>
<feature type="region of interest" description="Disordered" evidence="8">
    <location>
        <begin position="160"/>
        <end position="240"/>
    </location>
</feature>
<dbReference type="InterPro" id="IPR046347">
    <property type="entry name" value="bZIP_sf"/>
</dbReference>
<evidence type="ECO:0000256" key="8">
    <source>
        <dbReference type="SAM" id="MobiDB-lite"/>
    </source>
</evidence>
<evidence type="ECO:0000256" key="5">
    <source>
        <dbReference type="ARBA" id="ARBA00023163"/>
    </source>
</evidence>
<comment type="caution">
    <text evidence="10">The sequence shown here is derived from an EMBL/GenBank/DDBJ whole genome shotgun (WGS) entry which is preliminary data.</text>
</comment>
<evidence type="ECO:0000313" key="10">
    <source>
        <dbReference type="EMBL" id="OWF47439.1"/>
    </source>
</evidence>
<keyword evidence="5" id="KW-0804">Transcription</keyword>
<dbReference type="AlphaFoldDB" id="A0A210QFF7"/>
<keyword evidence="11" id="KW-1185">Reference proteome</keyword>
<dbReference type="InterPro" id="IPR004827">
    <property type="entry name" value="bZIP"/>
</dbReference>
<dbReference type="GO" id="GO:0005634">
    <property type="term" value="C:nucleus"/>
    <property type="evidence" value="ECO:0007669"/>
    <property type="project" value="UniProtKB-SubCell"/>
</dbReference>
<dbReference type="SUPFAM" id="SSF57959">
    <property type="entry name" value="Leucine zipper domain"/>
    <property type="match status" value="1"/>
</dbReference>
<evidence type="ECO:0000256" key="1">
    <source>
        <dbReference type="ARBA" id="ARBA00004123"/>
    </source>
</evidence>